<feature type="coiled-coil region" evidence="1">
    <location>
        <begin position="330"/>
        <end position="390"/>
    </location>
</feature>
<feature type="compositionally biased region" description="Polar residues" evidence="2">
    <location>
        <begin position="453"/>
        <end position="463"/>
    </location>
</feature>
<evidence type="ECO:0000256" key="2">
    <source>
        <dbReference type="SAM" id="MobiDB-lite"/>
    </source>
</evidence>
<reference evidence="3" key="1">
    <citation type="submission" date="2023-06" db="EMBL/GenBank/DDBJ databases">
        <authorList>
            <person name="Kurt Z."/>
        </authorList>
    </citation>
    <scope>NUCLEOTIDE SEQUENCE</scope>
</reference>
<protein>
    <submittedName>
        <fullName evidence="3">Uncharacterized protein</fullName>
    </submittedName>
</protein>
<dbReference type="EMBL" id="CAXDID020000251">
    <property type="protein sequence ID" value="CAL6064610.1"/>
    <property type="molecule type" value="Genomic_DNA"/>
</dbReference>
<reference evidence="4 5" key="2">
    <citation type="submission" date="2024-07" db="EMBL/GenBank/DDBJ databases">
        <authorList>
            <person name="Akdeniz Z."/>
        </authorList>
    </citation>
    <scope>NUCLEOTIDE SEQUENCE [LARGE SCALE GENOMIC DNA]</scope>
</reference>
<feature type="region of interest" description="Disordered" evidence="2">
    <location>
        <begin position="406"/>
        <end position="513"/>
    </location>
</feature>
<dbReference type="AlphaFoldDB" id="A0AA86R2R9"/>
<comment type="caution">
    <text evidence="3">The sequence shown here is derived from an EMBL/GenBank/DDBJ whole genome shotgun (WGS) entry which is preliminary data.</text>
</comment>
<gene>
    <name evidence="4" type="ORF">HINF_LOCUS51438</name>
    <name evidence="3" type="ORF">HINF_LOCUS53576</name>
</gene>
<keyword evidence="1" id="KW-0175">Coiled coil</keyword>
<evidence type="ECO:0000313" key="5">
    <source>
        <dbReference type="Proteomes" id="UP001642409"/>
    </source>
</evidence>
<keyword evidence="5" id="KW-1185">Reference proteome</keyword>
<dbReference type="EMBL" id="CATOUU010000997">
    <property type="protein sequence ID" value="CAI9965931.1"/>
    <property type="molecule type" value="Genomic_DNA"/>
</dbReference>
<feature type="compositionally biased region" description="Basic and acidic residues" evidence="2">
    <location>
        <begin position="464"/>
        <end position="476"/>
    </location>
</feature>
<proteinExistence type="predicted"/>
<name>A0AA86R2R9_9EUKA</name>
<feature type="compositionally biased region" description="Polar residues" evidence="2">
    <location>
        <begin position="410"/>
        <end position="435"/>
    </location>
</feature>
<evidence type="ECO:0000256" key="1">
    <source>
        <dbReference type="SAM" id="Coils"/>
    </source>
</evidence>
<feature type="compositionally biased region" description="Low complexity" evidence="2">
    <location>
        <begin position="490"/>
        <end position="504"/>
    </location>
</feature>
<accession>A0AA86R2R9</accession>
<organism evidence="3">
    <name type="scientific">Hexamita inflata</name>
    <dbReference type="NCBI Taxonomy" id="28002"/>
    <lineage>
        <taxon>Eukaryota</taxon>
        <taxon>Metamonada</taxon>
        <taxon>Diplomonadida</taxon>
        <taxon>Hexamitidae</taxon>
        <taxon>Hexamitinae</taxon>
        <taxon>Hexamita</taxon>
    </lineage>
</organism>
<evidence type="ECO:0000313" key="3">
    <source>
        <dbReference type="EMBL" id="CAI9965931.1"/>
    </source>
</evidence>
<evidence type="ECO:0000313" key="4">
    <source>
        <dbReference type="EMBL" id="CAL6064610.1"/>
    </source>
</evidence>
<dbReference type="Proteomes" id="UP001642409">
    <property type="component" value="Unassembled WGS sequence"/>
</dbReference>
<sequence>MDIKRAIKIQLPTSGPSISFIMPDMKAAIRQGKYLLTVCLRDKVVLTQLEMNTLYNAQPAAYLSGNYYEYDNNQLIQVDIITQKIVTTKIHCDLQITGFLSFENTFIMSSGSDLYILYFETFELAYLCKFIPTHQLIHYSPNEIATIQHGSLVIVNTETHSIQYSQNVKLKQNANTYRSQRLDEFIQIDKDIHNKLTQFNSESSYLQSIPSFNDQFVLIADLMGQLDLLTCPQFASFYDNLLRLSFSRQIIAMKKEIKANMSLDEQFACKVENVVNELNMLKAQLTNGVTIKELKLTDLSDTLIELGLLDGQQSSKQPDMVFGGLKLGSAQSNTQKLKDLQSQMIQQQTELDRMNKELSVAELQQKLEQLELKAAAKQNAQQQAQQQAKQQVTQVTKQEVTQAAQQVQQHITSQPTEKSEHAQNSNSTQSNQIKSALSAESVKQTDSKPFLSAQIQPQNISNKPEQKPFQAKEKPSQPESAPIDLMRARQQLSSPSSQLSSQPPNKQTVTLNPTITNNQVQKTIEEVKTGVKLQQTTAKTEDKTEKPNRPLTMAEKIALFSKK</sequence>